<dbReference type="Proteomes" id="UP000008467">
    <property type="component" value="Chromosome"/>
</dbReference>
<dbReference type="Pfam" id="PF01936">
    <property type="entry name" value="NYN"/>
    <property type="match status" value="1"/>
</dbReference>
<dbReference type="HOGENOM" id="CLU_034061_0_0_9"/>
<evidence type="ECO:0000313" key="3">
    <source>
        <dbReference type="EMBL" id="ADZ83753.1"/>
    </source>
</evidence>
<dbReference type="RefSeq" id="WP_013657047.1">
    <property type="nucleotide sequence ID" value="NC_015275.1"/>
</dbReference>
<dbReference type="CDD" id="cd10146">
    <property type="entry name" value="LabA_like_C"/>
    <property type="match status" value="1"/>
</dbReference>
<dbReference type="Pfam" id="PF12872">
    <property type="entry name" value="OST-HTH"/>
    <property type="match status" value="1"/>
</dbReference>
<dbReference type="Gene3D" id="3.40.50.1010">
    <property type="entry name" value="5'-nuclease"/>
    <property type="match status" value="1"/>
</dbReference>
<dbReference type="PANTHER" id="PTHR35811:SF1">
    <property type="entry name" value="HTH OST-TYPE DOMAIN-CONTAINING PROTEIN"/>
    <property type="match status" value="1"/>
</dbReference>
<evidence type="ECO:0000256" key="1">
    <source>
        <dbReference type="SAM" id="Coils"/>
    </source>
</evidence>
<dbReference type="eggNOG" id="COG1432">
    <property type="taxonomic scope" value="Bacteria"/>
</dbReference>
<reference evidence="3 4" key="1">
    <citation type="journal article" date="2011" name="J. Bacteriol.">
        <title>Complete genome sequence of the cellulose-degrading bacterium Cellulosilyticum lentocellum.</title>
        <authorList>
            <consortium name="US DOE Joint Genome Institute"/>
            <person name="Miller D.A."/>
            <person name="Suen G."/>
            <person name="Bruce D."/>
            <person name="Copeland A."/>
            <person name="Cheng J.F."/>
            <person name="Detter C."/>
            <person name="Goodwin L.A."/>
            <person name="Han C.S."/>
            <person name="Hauser L.J."/>
            <person name="Land M.L."/>
            <person name="Lapidus A."/>
            <person name="Lucas S."/>
            <person name="Meincke L."/>
            <person name="Pitluck S."/>
            <person name="Tapia R."/>
            <person name="Teshima H."/>
            <person name="Woyke T."/>
            <person name="Fox B.G."/>
            <person name="Angert E.R."/>
            <person name="Currie C.R."/>
        </authorList>
    </citation>
    <scope>NUCLEOTIDE SEQUENCE [LARGE SCALE GENOMIC DNA]</scope>
    <source>
        <strain evidence="4">ATCC 49066 / DSM 5427 / NCIMB 11756 / RHM5</strain>
    </source>
</reference>
<dbReference type="GO" id="GO:0004540">
    <property type="term" value="F:RNA nuclease activity"/>
    <property type="evidence" value="ECO:0007669"/>
    <property type="project" value="InterPro"/>
</dbReference>
<dbReference type="EMBL" id="CP002582">
    <property type="protein sequence ID" value="ADZ83753.1"/>
    <property type="molecule type" value="Genomic_DNA"/>
</dbReference>
<dbReference type="InterPro" id="IPR025605">
    <property type="entry name" value="OST-HTH/LOTUS_dom"/>
</dbReference>
<sequence>MSKQDKIAVLIDAENVSNKYIKLIMDEVNNYGIATYKRVYGDYSNPSVMAWMKNLEEYALTPALQCNYTSGKSASDSALIIDAMDILYSGKVSAFCLVSSDSDFTKLAMRLKEAGMNVIGMGEGKTPKSLVSACETFKYLDILYREEALAEAEAVVEDKIAEKDKTTKRVTTQEKKHEVSQDIEEAAEEIVSIPTLSDIEKEVISIISTNAEENGWINIAELGVNLSKRVPGFDPRNYKCRKLSALLEKINLIELNTVENPHNSLLKIVYAKIKD</sequence>
<name>F2JQ91_CELLD</name>
<protein>
    <recommendedName>
        <fullName evidence="2">HTH OST-type domain-containing protein</fullName>
    </recommendedName>
</protein>
<dbReference type="STRING" id="642492.Clole_2039"/>
<dbReference type="InterPro" id="IPR021139">
    <property type="entry name" value="NYN"/>
</dbReference>
<dbReference type="PROSITE" id="PS51644">
    <property type="entry name" value="HTH_OST"/>
    <property type="match status" value="1"/>
</dbReference>
<feature type="coiled-coil region" evidence="1">
    <location>
        <begin position="149"/>
        <end position="189"/>
    </location>
</feature>
<organism evidence="3 4">
    <name type="scientific">Cellulosilyticum lentocellum (strain ATCC 49066 / DSM 5427 / NCIMB 11756 / RHM5)</name>
    <name type="common">Clostridium lentocellum</name>
    <dbReference type="NCBI Taxonomy" id="642492"/>
    <lineage>
        <taxon>Bacteria</taxon>
        <taxon>Bacillati</taxon>
        <taxon>Bacillota</taxon>
        <taxon>Clostridia</taxon>
        <taxon>Lachnospirales</taxon>
        <taxon>Cellulosilyticaceae</taxon>
        <taxon>Cellulosilyticum</taxon>
    </lineage>
</organism>
<dbReference type="InterPro" id="IPR041966">
    <property type="entry name" value="LOTUS-like"/>
</dbReference>
<dbReference type="PANTHER" id="PTHR35811">
    <property type="entry name" value="SLR1870 PROTEIN"/>
    <property type="match status" value="1"/>
</dbReference>
<dbReference type="AlphaFoldDB" id="F2JQ91"/>
<gene>
    <name evidence="3" type="ordered locus">Clole_2039</name>
</gene>
<keyword evidence="4" id="KW-1185">Reference proteome</keyword>
<keyword evidence="1" id="KW-0175">Coiled coil</keyword>
<evidence type="ECO:0000313" key="4">
    <source>
        <dbReference type="Proteomes" id="UP000008467"/>
    </source>
</evidence>
<evidence type="ECO:0000259" key="2">
    <source>
        <dbReference type="PROSITE" id="PS51644"/>
    </source>
</evidence>
<dbReference type="KEGG" id="cle:Clole_2039"/>
<accession>F2JQ91</accession>
<feature type="domain" description="HTH OST-type" evidence="2">
    <location>
        <begin position="195"/>
        <end position="275"/>
    </location>
</feature>
<proteinExistence type="predicted"/>
<dbReference type="CDD" id="cd11297">
    <property type="entry name" value="PIN_LabA-like_N_1"/>
    <property type="match status" value="1"/>
</dbReference>
<dbReference type="Gene3D" id="3.30.420.610">
    <property type="entry name" value="LOTUS domain-like"/>
    <property type="match status" value="1"/>
</dbReference>